<dbReference type="SUPFAM" id="SSF90112">
    <property type="entry name" value="Neurotransmitter-gated ion-channel transmembrane pore"/>
    <property type="match status" value="1"/>
</dbReference>
<proteinExistence type="predicted"/>
<protein>
    <submittedName>
        <fullName evidence="14">Glutamate-gated chloride channel alpha-like 4</fullName>
    </submittedName>
</protein>
<dbReference type="Pfam" id="PF02932">
    <property type="entry name" value="Neur_chan_memb"/>
    <property type="match status" value="1"/>
</dbReference>
<dbReference type="Gene3D" id="1.20.58.390">
    <property type="entry name" value="Neurotransmitter-gated ion-channel transmembrane domain"/>
    <property type="match status" value="1"/>
</dbReference>
<dbReference type="Gene3D" id="2.70.170.10">
    <property type="entry name" value="Neurotransmitter-gated ion-channel ligand-binding domain"/>
    <property type="match status" value="2"/>
</dbReference>
<evidence type="ECO:0000313" key="15">
    <source>
        <dbReference type="Proteomes" id="UP000747542"/>
    </source>
</evidence>
<evidence type="ECO:0000256" key="6">
    <source>
        <dbReference type="ARBA" id="ARBA00022729"/>
    </source>
</evidence>
<dbReference type="PANTHER" id="PTHR18945">
    <property type="entry name" value="NEUROTRANSMITTER GATED ION CHANNEL"/>
    <property type="match status" value="1"/>
</dbReference>
<accession>A0A8J5KI94</accession>
<sequence>GRLLVCVGVAGRVGVLGLELRPPTYDHHLPPRGPDGGPVIVAVSLRINSFAEVDEVNMRVVFDVYLRMEWLDPRLLMPSDLFNNTKPYLTLSGDIAHDLHLWQPDPFLEESMFLITMKCSMYHNKFPFDEQSCQFLISSYFHSGQDMVFTWKGQGITANPLIPDMLPNFHFTFKQYNITVCRCNTCLNVERACLKAQMKLERRYLNYLMGSYLPATLFVGVSWASFFWPAQAIPARTVLCITSLLSIISLYANVQQIIPPTNYVRAIDIWFIFCICAVASSLFEYAIILMIREKRTTDSTTVVKVVPSIDNTISSTGPASGRPTGVATNLRWKRLEILVERTTKIVYAVIFVVFTIVYFSLLIK</sequence>
<dbReference type="InterPro" id="IPR006028">
    <property type="entry name" value="GABAA/Glycine_rcpt"/>
</dbReference>
<evidence type="ECO:0000256" key="4">
    <source>
        <dbReference type="ARBA" id="ARBA00022475"/>
    </source>
</evidence>
<comment type="caution">
    <text evidence="14">The sequence shown here is derived from an EMBL/GenBank/DDBJ whole genome shotgun (WGS) entry which is preliminary data.</text>
</comment>
<dbReference type="SUPFAM" id="SSF63712">
    <property type="entry name" value="Nicotinic receptor ligand binding domain-like"/>
    <property type="match status" value="1"/>
</dbReference>
<evidence type="ECO:0000256" key="9">
    <source>
        <dbReference type="ARBA" id="ARBA00023136"/>
    </source>
</evidence>
<evidence type="ECO:0000256" key="10">
    <source>
        <dbReference type="ARBA" id="ARBA00023303"/>
    </source>
</evidence>
<keyword evidence="5 11" id="KW-0812">Transmembrane</keyword>
<dbReference type="InterPro" id="IPR006029">
    <property type="entry name" value="Neurotrans-gated_channel_TM"/>
</dbReference>
<gene>
    <name evidence="14" type="primary">Glc1-L4</name>
    <name evidence="14" type="ORF">Hamer_G013864</name>
</gene>
<feature type="transmembrane region" description="Helical" evidence="11">
    <location>
        <begin position="345"/>
        <end position="363"/>
    </location>
</feature>
<evidence type="ECO:0000259" key="12">
    <source>
        <dbReference type="Pfam" id="PF02931"/>
    </source>
</evidence>
<keyword evidence="9 11" id="KW-0472">Membrane</keyword>
<evidence type="ECO:0000256" key="3">
    <source>
        <dbReference type="ARBA" id="ARBA00022448"/>
    </source>
</evidence>
<feature type="transmembrane region" description="Helical" evidence="11">
    <location>
        <begin position="266"/>
        <end position="291"/>
    </location>
</feature>
<dbReference type="InterPro" id="IPR006201">
    <property type="entry name" value="Neur_channel"/>
</dbReference>
<evidence type="ECO:0000256" key="8">
    <source>
        <dbReference type="ARBA" id="ARBA00023065"/>
    </source>
</evidence>
<evidence type="ECO:0000256" key="7">
    <source>
        <dbReference type="ARBA" id="ARBA00022989"/>
    </source>
</evidence>
<feature type="transmembrane region" description="Helical" evidence="11">
    <location>
        <begin position="233"/>
        <end position="254"/>
    </location>
</feature>
<keyword evidence="3" id="KW-0813">Transport</keyword>
<dbReference type="AlphaFoldDB" id="A0A8J5KI94"/>
<name>A0A8J5KI94_HOMAM</name>
<dbReference type="GO" id="GO:0004888">
    <property type="term" value="F:transmembrane signaling receptor activity"/>
    <property type="evidence" value="ECO:0007669"/>
    <property type="project" value="InterPro"/>
</dbReference>
<dbReference type="GO" id="GO:0005254">
    <property type="term" value="F:chloride channel activity"/>
    <property type="evidence" value="ECO:0007669"/>
    <property type="project" value="UniProtKB-ARBA"/>
</dbReference>
<dbReference type="InterPro" id="IPR038050">
    <property type="entry name" value="Neuro_actylchol_rec"/>
</dbReference>
<dbReference type="GO" id="GO:0099095">
    <property type="term" value="F:ligand-gated monoatomic anion channel activity"/>
    <property type="evidence" value="ECO:0007669"/>
    <property type="project" value="UniProtKB-ARBA"/>
</dbReference>
<dbReference type="PRINTS" id="PR00253">
    <property type="entry name" value="GABAARECEPTR"/>
</dbReference>
<feature type="domain" description="Neurotransmitter-gated ion-channel ligand-binding" evidence="12">
    <location>
        <begin position="115"/>
        <end position="203"/>
    </location>
</feature>
<evidence type="ECO:0000256" key="2">
    <source>
        <dbReference type="ARBA" id="ARBA00004236"/>
    </source>
</evidence>
<feature type="domain" description="Neurotransmitter-gated ion-channel transmembrane" evidence="13">
    <location>
        <begin position="212"/>
        <end position="301"/>
    </location>
</feature>
<dbReference type="EMBL" id="JAHLQT010012946">
    <property type="protein sequence ID" value="KAG7171073.1"/>
    <property type="molecule type" value="Genomic_DNA"/>
</dbReference>
<keyword evidence="8" id="KW-0406">Ion transport</keyword>
<reference evidence="14" key="1">
    <citation type="journal article" date="2021" name="Sci. Adv.">
        <title>The American lobster genome reveals insights on longevity, neural, and immune adaptations.</title>
        <authorList>
            <person name="Polinski J.M."/>
            <person name="Zimin A.V."/>
            <person name="Clark K.F."/>
            <person name="Kohn A.B."/>
            <person name="Sadowski N."/>
            <person name="Timp W."/>
            <person name="Ptitsyn A."/>
            <person name="Khanna P."/>
            <person name="Romanova D.Y."/>
            <person name="Williams P."/>
            <person name="Greenwood S.J."/>
            <person name="Moroz L.L."/>
            <person name="Walt D.R."/>
            <person name="Bodnar A.G."/>
        </authorList>
    </citation>
    <scope>NUCLEOTIDE SEQUENCE</scope>
    <source>
        <strain evidence="14">GMGI-L3</strain>
    </source>
</reference>
<dbReference type="Proteomes" id="UP000747542">
    <property type="component" value="Unassembled WGS sequence"/>
</dbReference>
<keyword evidence="4" id="KW-1003">Cell membrane</keyword>
<dbReference type="GO" id="GO:0005886">
    <property type="term" value="C:plasma membrane"/>
    <property type="evidence" value="ECO:0007669"/>
    <property type="project" value="UniProtKB-SubCell"/>
</dbReference>
<dbReference type="InterPro" id="IPR006202">
    <property type="entry name" value="Neur_chan_lig-bd"/>
</dbReference>
<feature type="domain" description="Neurotransmitter-gated ion-channel ligand-binding" evidence="12">
    <location>
        <begin position="24"/>
        <end position="110"/>
    </location>
</feature>
<feature type="non-terminal residue" evidence="14">
    <location>
        <position position="1"/>
    </location>
</feature>
<keyword evidence="6" id="KW-0732">Signal</keyword>
<dbReference type="Pfam" id="PF02931">
    <property type="entry name" value="Neur_chan_LBD"/>
    <property type="match status" value="2"/>
</dbReference>
<evidence type="ECO:0000256" key="1">
    <source>
        <dbReference type="ARBA" id="ARBA00004141"/>
    </source>
</evidence>
<dbReference type="GO" id="GO:0005230">
    <property type="term" value="F:extracellular ligand-gated monoatomic ion channel activity"/>
    <property type="evidence" value="ECO:0007669"/>
    <property type="project" value="InterPro"/>
</dbReference>
<evidence type="ECO:0000259" key="13">
    <source>
        <dbReference type="Pfam" id="PF02932"/>
    </source>
</evidence>
<keyword evidence="7 11" id="KW-1133">Transmembrane helix</keyword>
<comment type="subcellular location">
    <subcellularLocation>
        <location evidence="2">Cell membrane</location>
    </subcellularLocation>
    <subcellularLocation>
        <location evidence="1">Membrane</location>
        <topology evidence="1">Multi-pass membrane protein</topology>
    </subcellularLocation>
</comment>
<evidence type="ECO:0000256" key="5">
    <source>
        <dbReference type="ARBA" id="ARBA00022692"/>
    </source>
</evidence>
<organism evidence="14 15">
    <name type="scientific">Homarus americanus</name>
    <name type="common">American lobster</name>
    <dbReference type="NCBI Taxonomy" id="6706"/>
    <lineage>
        <taxon>Eukaryota</taxon>
        <taxon>Metazoa</taxon>
        <taxon>Ecdysozoa</taxon>
        <taxon>Arthropoda</taxon>
        <taxon>Crustacea</taxon>
        <taxon>Multicrustacea</taxon>
        <taxon>Malacostraca</taxon>
        <taxon>Eumalacostraca</taxon>
        <taxon>Eucarida</taxon>
        <taxon>Decapoda</taxon>
        <taxon>Pleocyemata</taxon>
        <taxon>Astacidea</taxon>
        <taxon>Nephropoidea</taxon>
        <taxon>Nephropidae</taxon>
        <taxon>Homarus</taxon>
    </lineage>
</organism>
<evidence type="ECO:0000313" key="14">
    <source>
        <dbReference type="EMBL" id="KAG7171073.1"/>
    </source>
</evidence>
<dbReference type="InterPro" id="IPR036719">
    <property type="entry name" value="Neuro-gated_channel_TM_sf"/>
</dbReference>
<dbReference type="InterPro" id="IPR036734">
    <property type="entry name" value="Neur_chan_lig-bd_sf"/>
</dbReference>
<keyword evidence="15" id="KW-1185">Reference proteome</keyword>
<evidence type="ECO:0000256" key="11">
    <source>
        <dbReference type="SAM" id="Phobius"/>
    </source>
</evidence>
<feature type="transmembrane region" description="Helical" evidence="11">
    <location>
        <begin position="204"/>
        <end position="227"/>
    </location>
</feature>
<keyword evidence="10" id="KW-0407">Ion channel</keyword>